<evidence type="ECO:0000256" key="1">
    <source>
        <dbReference type="ARBA" id="ARBA00022517"/>
    </source>
</evidence>
<gene>
    <name evidence="2" type="primary">rbfA</name>
    <name evidence="3" type="ORF">phytr_340</name>
</gene>
<dbReference type="Gene3D" id="3.30.300.20">
    <property type="match status" value="1"/>
</dbReference>
<organism evidence="3 4">
    <name type="scientific">Candidatus Phycorickettsia trachydisci</name>
    <dbReference type="NCBI Taxonomy" id="2115978"/>
    <lineage>
        <taxon>Bacteria</taxon>
        <taxon>Pseudomonadati</taxon>
        <taxon>Pseudomonadota</taxon>
        <taxon>Alphaproteobacteria</taxon>
        <taxon>Rickettsiales</taxon>
        <taxon>Rickettsiaceae</taxon>
        <taxon>Candidatus Phycorickettsia</taxon>
    </lineage>
</organism>
<evidence type="ECO:0000313" key="3">
    <source>
        <dbReference type="EMBL" id="AVP86997.1"/>
    </source>
</evidence>
<comment type="function">
    <text evidence="2">One of several proteins that assist in the late maturation steps of the functional core of the 30S ribosomal subunit. Associates with free 30S ribosomal subunits (but not with 30S subunits that are part of 70S ribosomes or polysomes). Required for efficient processing of 16S rRNA. May interact with the 5'-terminal helix region of 16S rRNA.</text>
</comment>
<dbReference type="InterPro" id="IPR015946">
    <property type="entry name" value="KH_dom-like_a/b"/>
</dbReference>
<dbReference type="InterPro" id="IPR023799">
    <property type="entry name" value="RbfA_dom_sf"/>
</dbReference>
<dbReference type="RefSeq" id="WP_106873876.1">
    <property type="nucleotide sequence ID" value="NZ_CP027845.1"/>
</dbReference>
<protein>
    <recommendedName>
        <fullName evidence="2">Ribosome-binding factor A</fullName>
    </recommendedName>
</protein>
<reference evidence="3 4" key="1">
    <citation type="submission" date="2018-03" db="EMBL/GenBank/DDBJ databases">
        <title>A gene transfer event suggests a long-term partnership between eustigmatophyte algae and a novel lineage of endosymbiotic bacteria.</title>
        <authorList>
            <person name="Yurchenko T."/>
            <person name="Sevcikova T."/>
            <person name="Pribyl P."/>
            <person name="El Karkouri K."/>
            <person name="Klimes V."/>
            <person name="Amaral R."/>
            <person name="Zbrankova V."/>
            <person name="Kim E."/>
            <person name="Raoult D."/>
            <person name="Santos L.M.A."/>
            <person name="Elias M."/>
        </authorList>
    </citation>
    <scope>NUCLEOTIDE SEQUENCE [LARGE SCALE GENOMIC DNA]</scope>
    <source>
        <strain evidence="3">CCALA 838</strain>
    </source>
</reference>
<evidence type="ECO:0000313" key="4">
    <source>
        <dbReference type="Proteomes" id="UP000241762"/>
    </source>
</evidence>
<dbReference type="HAMAP" id="MF_00003">
    <property type="entry name" value="RbfA"/>
    <property type="match status" value="1"/>
</dbReference>
<dbReference type="GO" id="GO:0043024">
    <property type="term" value="F:ribosomal small subunit binding"/>
    <property type="evidence" value="ECO:0007669"/>
    <property type="project" value="TreeGrafter"/>
</dbReference>
<dbReference type="GO" id="GO:0030490">
    <property type="term" value="P:maturation of SSU-rRNA"/>
    <property type="evidence" value="ECO:0007669"/>
    <property type="project" value="UniProtKB-UniRule"/>
</dbReference>
<comment type="similarity">
    <text evidence="2">Belongs to the RbfA family.</text>
</comment>
<dbReference type="NCBIfam" id="TIGR00082">
    <property type="entry name" value="rbfA"/>
    <property type="match status" value="1"/>
</dbReference>
<keyword evidence="1 2" id="KW-0690">Ribosome biogenesis</keyword>
<keyword evidence="4" id="KW-1185">Reference proteome</keyword>
<evidence type="ECO:0000256" key="2">
    <source>
        <dbReference type="HAMAP-Rule" id="MF_00003"/>
    </source>
</evidence>
<keyword evidence="2" id="KW-0963">Cytoplasm</keyword>
<dbReference type="InterPro" id="IPR000238">
    <property type="entry name" value="RbfA"/>
</dbReference>
<dbReference type="SUPFAM" id="SSF89919">
    <property type="entry name" value="Ribosome-binding factor A, RbfA"/>
    <property type="match status" value="1"/>
</dbReference>
<dbReference type="Pfam" id="PF02033">
    <property type="entry name" value="RBFA"/>
    <property type="match status" value="1"/>
</dbReference>
<dbReference type="OrthoDB" id="9805051at2"/>
<sequence>MIKNNGQYRHLRVASTIQSALNEIFLMSKIQGSQIADCSITKLNVTKDLKLITCYFVPCAGSSTTPKDLLSSLDDAKFTIRKMLSSKVKLKYIPEIRFIYDNTFEEFMKVNRLIDEISLKKLPS</sequence>
<comment type="subcellular location">
    <subcellularLocation>
        <location evidence="2">Cytoplasm</location>
    </subcellularLocation>
</comment>
<comment type="subunit">
    <text evidence="2">Monomer. Binds 30S ribosomal subunits, but not 50S ribosomal subunits or 70S ribosomes.</text>
</comment>
<dbReference type="KEGG" id="ptc:phytr_340"/>
<accession>A0A2P1P6X0</accession>
<dbReference type="PANTHER" id="PTHR33515:SF1">
    <property type="entry name" value="RIBOSOME-BINDING FACTOR A, CHLOROPLASTIC-RELATED"/>
    <property type="match status" value="1"/>
</dbReference>
<dbReference type="PANTHER" id="PTHR33515">
    <property type="entry name" value="RIBOSOME-BINDING FACTOR A, CHLOROPLASTIC-RELATED"/>
    <property type="match status" value="1"/>
</dbReference>
<dbReference type="AlphaFoldDB" id="A0A2P1P6X0"/>
<dbReference type="InterPro" id="IPR020053">
    <property type="entry name" value="Ribosome-bd_factorA_CS"/>
</dbReference>
<proteinExistence type="inferred from homology"/>
<dbReference type="Proteomes" id="UP000241762">
    <property type="component" value="Chromosome"/>
</dbReference>
<dbReference type="PROSITE" id="PS01319">
    <property type="entry name" value="RBFA"/>
    <property type="match status" value="1"/>
</dbReference>
<dbReference type="EMBL" id="CP027845">
    <property type="protein sequence ID" value="AVP86997.1"/>
    <property type="molecule type" value="Genomic_DNA"/>
</dbReference>
<name>A0A2P1P6X0_9RICK</name>
<dbReference type="GO" id="GO:0005829">
    <property type="term" value="C:cytosol"/>
    <property type="evidence" value="ECO:0007669"/>
    <property type="project" value="TreeGrafter"/>
</dbReference>